<evidence type="ECO:0000256" key="4">
    <source>
        <dbReference type="ARBA" id="ARBA00022989"/>
    </source>
</evidence>
<evidence type="ECO:0000256" key="5">
    <source>
        <dbReference type="ARBA" id="ARBA00023136"/>
    </source>
</evidence>
<dbReference type="InterPro" id="IPR004299">
    <property type="entry name" value="MBOAT_fam"/>
</dbReference>
<keyword evidence="5 7" id="KW-0472">Membrane</keyword>
<dbReference type="InterPro" id="IPR049941">
    <property type="entry name" value="LPLAT_7/PORCN-like"/>
</dbReference>
<dbReference type="AlphaFoldDB" id="A0A3N4M6B6"/>
<protein>
    <submittedName>
        <fullName evidence="8">MBOAT-domain-containing protein</fullName>
    </submittedName>
</protein>
<evidence type="ECO:0000256" key="1">
    <source>
        <dbReference type="ARBA" id="ARBA00004141"/>
    </source>
</evidence>
<dbReference type="GO" id="GO:0047184">
    <property type="term" value="F:1-acylglycerophosphocholine O-acyltransferase activity"/>
    <property type="evidence" value="ECO:0007669"/>
    <property type="project" value="TreeGrafter"/>
</dbReference>
<dbReference type="Proteomes" id="UP000267821">
    <property type="component" value="Unassembled WGS sequence"/>
</dbReference>
<dbReference type="PANTHER" id="PTHR13906:SF4">
    <property type="entry name" value="LYSOPHOSPHOLIPID ACYLTRANSFERASE 6"/>
    <property type="match status" value="1"/>
</dbReference>
<keyword evidence="6" id="KW-0012">Acyltransferase</keyword>
<evidence type="ECO:0000313" key="9">
    <source>
        <dbReference type="Proteomes" id="UP000267821"/>
    </source>
</evidence>
<feature type="transmembrane region" description="Helical" evidence="7">
    <location>
        <begin position="51"/>
        <end position="73"/>
    </location>
</feature>
<keyword evidence="2" id="KW-0808">Transferase</keyword>
<feature type="transmembrane region" description="Helical" evidence="7">
    <location>
        <begin position="121"/>
        <end position="142"/>
    </location>
</feature>
<reference evidence="8 9" key="1">
    <citation type="journal article" date="2018" name="Nat. Ecol. Evol.">
        <title>Pezizomycetes genomes reveal the molecular basis of ectomycorrhizal truffle lifestyle.</title>
        <authorList>
            <person name="Murat C."/>
            <person name="Payen T."/>
            <person name="Noel B."/>
            <person name="Kuo A."/>
            <person name="Morin E."/>
            <person name="Chen J."/>
            <person name="Kohler A."/>
            <person name="Krizsan K."/>
            <person name="Balestrini R."/>
            <person name="Da Silva C."/>
            <person name="Montanini B."/>
            <person name="Hainaut M."/>
            <person name="Levati E."/>
            <person name="Barry K.W."/>
            <person name="Belfiori B."/>
            <person name="Cichocki N."/>
            <person name="Clum A."/>
            <person name="Dockter R.B."/>
            <person name="Fauchery L."/>
            <person name="Guy J."/>
            <person name="Iotti M."/>
            <person name="Le Tacon F."/>
            <person name="Lindquist E.A."/>
            <person name="Lipzen A."/>
            <person name="Malagnac F."/>
            <person name="Mello A."/>
            <person name="Molinier V."/>
            <person name="Miyauchi S."/>
            <person name="Poulain J."/>
            <person name="Riccioni C."/>
            <person name="Rubini A."/>
            <person name="Sitrit Y."/>
            <person name="Splivallo R."/>
            <person name="Traeger S."/>
            <person name="Wang M."/>
            <person name="Zifcakova L."/>
            <person name="Wipf D."/>
            <person name="Zambonelli A."/>
            <person name="Paolocci F."/>
            <person name="Nowrousian M."/>
            <person name="Ottonello S."/>
            <person name="Baldrian P."/>
            <person name="Spatafora J.W."/>
            <person name="Henrissat B."/>
            <person name="Nagy L.G."/>
            <person name="Aury J.M."/>
            <person name="Wincker P."/>
            <person name="Grigoriev I.V."/>
            <person name="Bonfante P."/>
            <person name="Martin F.M."/>
        </authorList>
    </citation>
    <scope>NUCLEOTIDE SEQUENCE [LARGE SCALE GENOMIC DNA]</scope>
    <source>
        <strain evidence="8 9">ATCC MYA-4762</strain>
    </source>
</reference>
<dbReference type="EMBL" id="ML121537">
    <property type="protein sequence ID" value="RPB25675.1"/>
    <property type="molecule type" value="Genomic_DNA"/>
</dbReference>
<evidence type="ECO:0000256" key="3">
    <source>
        <dbReference type="ARBA" id="ARBA00022692"/>
    </source>
</evidence>
<name>A0A3N4M6B6_9PEZI</name>
<dbReference type="FunCoup" id="A0A3N4M6B6">
    <property type="interactions" value="504"/>
</dbReference>
<proteinExistence type="predicted"/>
<comment type="subcellular location">
    <subcellularLocation>
        <location evidence="1">Membrane</location>
        <topology evidence="1">Multi-pass membrane protein</topology>
    </subcellularLocation>
</comment>
<dbReference type="GO" id="GO:0030258">
    <property type="term" value="P:lipid modification"/>
    <property type="evidence" value="ECO:0007669"/>
    <property type="project" value="TreeGrafter"/>
</dbReference>
<dbReference type="InParanoid" id="A0A3N4M6B6"/>
<evidence type="ECO:0000256" key="6">
    <source>
        <dbReference type="ARBA" id="ARBA00023315"/>
    </source>
</evidence>
<accession>A0A3N4M6B6</accession>
<keyword evidence="4 7" id="KW-1133">Transmembrane helix</keyword>
<dbReference type="Pfam" id="PF03062">
    <property type="entry name" value="MBOAT"/>
    <property type="match status" value="1"/>
</dbReference>
<dbReference type="GO" id="GO:0005783">
    <property type="term" value="C:endoplasmic reticulum"/>
    <property type="evidence" value="ECO:0007669"/>
    <property type="project" value="TreeGrafter"/>
</dbReference>
<evidence type="ECO:0000256" key="2">
    <source>
        <dbReference type="ARBA" id="ARBA00022679"/>
    </source>
</evidence>
<dbReference type="PANTHER" id="PTHR13906">
    <property type="entry name" value="PORCUPINE"/>
    <property type="match status" value="1"/>
</dbReference>
<keyword evidence="3 7" id="KW-0812">Transmembrane</keyword>
<dbReference type="STRING" id="1051890.A0A3N4M6B6"/>
<feature type="transmembrane region" description="Helical" evidence="7">
    <location>
        <begin position="379"/>
        <end position="397"/>
    </location>
</feature>
<gene>
    <name evidence="8" type="ORF">L211DRAFT_856725</name>
</gene>
<dbReference type="GO" id="GO:0003841">
    <property type="term" value="F:1-acylglycerol-3-phosphate O-acyltransferase activity"/>
    <property type="evidence" value="ECO:0007669"/>
    <property type="project" value="TreeGrafter"/>
</dbReference>
<dbReference type="GO" id="GO:0016020">
    <property type="term" value="C:membrane"/>
    <property type="evidence" value="ECO:0007669"/>
    <property type="project" value="UniProtKB-SubCell"/>
</dbReference>
<dbReference type="OrthoDB" id="286734at2759"/>
<evidence type="ECO:0000313" key="8">
    <source>
        <dbReference type="EMBL" id="RPB25675.1"/>
    </source>
</evidence>
<feature type="transmembrane region" description="Helical" evidence="7">
    <location>
        <begin position="418"/>
        <end position="441"/>
    </location>
</feature>
<dbReference type="GO" id="GO:0046474">
    <property type="term" value="P:glycerophospholipid biosynthetic process"/>
    <property type="evidence" value="ECO:0007669"/>
    <property type="project" value="TreeGrafter"/>
</dbReference>
<feature type="transmembrane region" description="Helical" evidence="7">
    <location>
        <begin position="93"/>
        <end position="109"/>
    </location>
</feature>
<evidence type="ECO:0000256" key="7">
    <source>
        <dbReference type="SAM" id="Phobius"/>
    </source>
</evidence>
<sequence length="573" mass="65339">MLAFIDKPFVALEGTIGVPKDELKLLFSMFLSYPLAGVLKRLPEAQTWKKNLFIIAVSLFICTGIFSLWTGFLTLVGTSMATYYLAANFKSPFMPWVAFAALMTHMLYLHAYRELFPRPGVVDITGAQMVLVMKLTAFAWSVHDGRQPESELTEHQKNRAVKTMPGILDYLGYVLFFPALFAGPSFDYAEYQRWITCTMFDVVVPSSKSPSGTKRKRRIPSSSGPAALKGLMAVFWFAATIKFKSWFYVEYLLGDEFLKLGFLSRVLYTYGFAFASRLKYYGAWSLSEGACILTGLGYNGVDAKTGKARWDRVTNVEPLKLEFAENARALLESWNMNTNQWLKNYVYLRITPKGKKPGFRSTMVTFATSALWHGISPGYYLTFIMGAFVQTIAKYLRRYVRPLFLSPDGITPGPYKRYYDISGIILTQVTFAYVTAPFIILDLKESFIFWTRTYYYGHIGIGFLYFYFHSPYGRGMLIKLQKERVAKFTQKKLKEAVTEEKAMEAMKGKLNKYNVSAMNVNEPGPLGLPEDVERDLIEAAKKELNEVDWKKAEGLLRGVKSMRNRKAQETEVR</sequence>
<organism evidence="8 9">
    <name type="scientific">Terfezia boudieri ATCC MYA-4762</name>
    <dbReference type="NCBI Taxonomy" id="1051890"/>
    <lineage>
        <taxon>Eukaryota</taxon>
        <taxon>Fungi</taxon>
        <taxon>Dikarya</taxon>
        <taxon>Ascomycota</taxon>
        <taxon>Pezizomycotina</taxon>
        <taxon>Pezizomycetes</taxon>
        <taxon>Pezizales</taxon>
        <taxon>Pezizaceae</taxon>
        <taxon>Terfezia</taxon>
    </lineage>
</organism>
<feature type="transmembrane region" description="Helical" evidence="7">
    <location>
        <begin position="447"/>
        <end position="468"/>
    </location>
</feature>
<feature type="transmembrane region" description="Helical" evidence="7">
    <location>
        <begin position="170"/>
        <end position="189"/>
    </location>
</feature>
<keyword evidence="9" id="KW-1185">Reference proteome</keyword>